<comment type="function">
    <text evidence="1">The GINS complex plays an essential role in the initiation of DNA replication.</text>
</comment>
<dbReference type="CDD" id="cd11713">
    <property type="entry name" value="GINS_A_psf3"/>
    <property type="match status" value="1"/>
</dbReference>
<reference evidence="3" key="1">
    <citation type="submission" date="2017-02" db="UniProtKB">
        <authorList>
            <consortium name="WormBaseParasite"/>
        </authorList>
    </citation>
    <scope>IDENTIFICATION</scope>
</reference>
<dbReference type="InterPro" id="IPR038437">
    <property type="entry name" value="GINS_Psf3_sf"/>
</dbReference>
<comment type="subcellular location">
    <subcellularLocation>
        <location evidence="1">Nucleus</location>
    </subcellularLocation>
</comment>
<comment type="similarity">
    <text evidence="1">Belongs to the GINS3/PSF3 family.</text>
</comment>
<dbReference type="GO" id="GO:0000811">
    <property type="term" value="C:GINS complex"/>
    <property type="evidence" value="ECO:0007669"/>
    <property type="project" value="UniProtKB-UniRule"/>
</dbReference>
<dbReference type="InterPro" id="IPR036224">
    <property type="entry name" value="GINS_bundle-like_dom_sf"/>
</dbReference>
<dbReference type="AlphaFoldDB" id="A0A0M3I9G2"/>
<organism evidence="2 3">
    <name type="scientific">Ascaris lumbricoides</name>
    <name type="common">Giant roundworm</name>
    <dbReference type="NCBI Taxonomy" id="6252"/>
    <lineage>
        <taxon>Eukaryota</taxon>
        <taxon>Metazoa</taxon>
        <taxon>Ecdysozoa</taxon>
        <taxon>Nematoda</taxon>
        <taxon>Chromadorea</taxon>
        <taxon>Rhabditida</taxon>
        <taxon>Spirurina</taxon>
        <taxon>Ascaridomorpha</taxon>
        <taxon>Ascaridoidea</taxon>
        <taxon>Ascarididae</taxon>
        <taxon>Ascaris</taxon>
    </lineage>
</organism>
<comment type="subunit">
    <text evidence="1">Component of the GINS complex.</text>
</comment>
<evidence type="ECO:0000256" key="1">
    <source>
        <dbReference type="RuleBase" id="RU367161"/>
    </source>
</evidence>
<evidence type="ECO:0000313" key="3">
    <source>
        <dbReference type="WBParaSite" id="ALUE_0001409401-mRNA-1"/>
    </source>
</evidence>
<dbReference type="GO" id="GO:1902975">
    <property type="term" value="P:mitotic DNA replication initiation"/>
    <property type="evidence" value="ECO:0007669"/>
    <property type="project" value="TreeGrafter"/>
</dbReference>
<keyword evidence="2" id="KW-1185">Reference proteome</keyword>
<protein>
    <recommendedName>
        <fullName evidence="1">DNA replication complex GINS protein PSF3</fullName>
    </recommendedName>
</protein>
<dbReference type="WBParaSite" id="ALUE_0001409401-mRNA-1">
    <property type="protein sequence ID" value="ALUE_0001409401-mRNA-1"/>
    <property type="gene ID" value="ALUE_0001409401"/>
</dbReference>
<keyword evidence="1" id="KW-0539">Nucleus</keyword>
<dbReference type="SUPFAM" id="SSF158573">
    <property type="entry name" value="GINS helical bundle-like"/>
    <property type="match status" value="2"/>
</dbReference>
<dbReference type="InterPro" id="IPR010492">
    <property type="entry name" value="GINS_Psf3"/>
</dbReference>
<dbReference type="SUPFAM" id="SSF160059">
    <property type="entry name" value="PriA/YqbF domain"/>
    <property type="match status" value="1"/>
</dbReference>
<sequence>MLSQEVDEDYYNLNDIIACSSNVSCSFTKHTSKEIFPLIGQKAPDSVNEKGFKAEIPLFMAQALRRSCLIHLPKAFNTATQQVLQANAKSVDLQSLHQHFYRLGTHLALTIEGEEGRLLAETLLNTFVQRVGRIQTCSLNSMTKPKKLDTCEKQLHAIGVRTQILMNDWTKGITSDMKRKASEEGRLLAETLLNTFVRRVGRIQTCSLNSMTKPKKLDTCEKQLHAIGVRTQILMNDWTKGITSDMKRKASSTII</sequence>
<evidence type="ECO:0000313" key="2">
    <source>
        <dbReference type="Proteomes" id="UP000036681"/>
    </source>
</evidence>
<dbReference type="Gene3D" id="1.20.58.2050">
    <property type="match status" value="1"/>
</dbReference>
<dbReference type="Proteomes" id="UP000036681">
    <property type="component" value="Unplaced"/>
</dbReference>
<proteinExistence type="inferred from homology"/>
<name>A0A0M3I9G2_ASCLU</name>
<dbReference type="CDD" id="cd21693">
    <property type="entry name" value="GINS_B_Psf3"/>
    <property type="match status" value="1"/>
</dbReference>
<keyword evidence="1" id="KW-0235">DNA replication</keyword>
<dbReference type="PANTHER" id="PTHR22768">
    <property type="entry name" value="DNA REPLICATION COMPLEX GINS PROTEIN PSF3"/>
    <property type="match status" value="1"/>
</dbReference>
<accession>A0A0M3I9G2</accession>
<dbReference type="PANTHER" id="PTHR22768:SF0">
    <property type="entry name" value="DNA REPLICATION COMPLEX GINS PROTEIN PSF3"/>
    <property type="match status" value="1"/>
</dbReference>